<dbReference type="Proteomes" id="UP001160148">
    <property type="component" value="Unassembled WGS sequence"/>
</dbReference>
<keyword evidence="2" id="KW-1185">Reference proteome</keyword>
<dbReference type="AlphaFoldDB" id="A0AAV0WKM3"/>
<protein>
    <submittedName>
        <fullName evidence="1">Uncharacterized protein</fullName>
    </submittedName>
</protein>
<proteinExistence type="predicted"/>
<sequence>MFIFAVLIKKLRVAECPTIKAALRHAFLRATLGNFYYSMFLHISQIWGRAPPGFVEVSTDVPRSAAALVGSSEIYNFCGIELHGSKWFCGVGFFSGIRAIDGVSNNF</sequence>
<comment type="caution">
    <text evidence="1">The sequence shown here is derived from an EMBL/GenBank/DDBJ whole genome shotgun (WGS) entry which is preliminary data.</text>
</comment>
<evidence type="ECO:0000313" key="1">
    <source>
        <dbReference type="EMBL" id="CAI6356625.1"/>
    </source>
</evidence>
<gene>
    <name evidence="1" type="ORF">MEUPH1_LOCUS12342</name>
</gene>
<name>A0AAV0WKM3_9HEMI</name>
<dbReference type="EMBL" id="CARXXK010000002">
    <property type="protein sequence ID" value="CAI6356625.1"/>
    <property type="molecule type" value="Genomic_DNA"/>
</dbReference>
<accession>A0AAV0WKM3</accession>
<reference evidence="1 2" key="1">
    <citation type="submission" date="2023-01" db="EMBL/GenBank/DDBJ databases">
        <authorList>
            <person name="Whitehead M."/>
        </authorList>
    </citation>
    <scope>NUCLEOTIDE SEQUENCE [LARGE SCALE GENOMIC DNA]</scope>
</reference>
<organism evidence="1 2">
    <name type="scientific">Macrosiphum euphorbiae</name>
    <name type="common">potato aphid</name>
    <dbReference type="NCBI Taxonomy" id="13131"/>
    <lineage>
        <taxon>Eukaryota</taxon>
        <taxon>Metazoa</taxon>
        <taxon>Ecdysozoa</taxon>
        <taxon>Arthropoda</taxon>
        <taxon>Hexapoda</taxon>
        <taxon>Insecta</taxon>
        <taxon>Pterygota</taxon>
        <taxon>Neoptera</taxon>
        <taxon>Paraneoptera</taxon>
        <taxon>Hemiptera</taxon>
        <taxon>Sternorrhyncha</taxon>
        <taxon>Aphidomorpha</taxon>
        <taxon>Aphidoidea</taxon>
        <taxon>Aphididae</taxon>
        <taxon>Macrosiphini</taxon>
        <taxon>Macrosiphum</taxon>
    </lineage>
</organism>
<evidence type="ECO:0000313" key="2">
    <source>
        <dbReference type="Proteomes" id="UP001160148"/>
    </source>
</evidence>